<accession>A0A6G0U6U2</accession>
<dbReference type="EMBL" id="VYZN01000003">
    <property type="protein sequence ID" value="KAE9544002.1"/>
    <property type="molecule type" value="Genomic_DNA"/>
</dbReference>
<evidence type="ECO:0000313" key="2">
    <source>
        <dbReference type="Proteomes" id="UP000475862"/>
    </source>
</evidence>
<proteinExistence type="predicted"/>
<dbReference type="Proteomes" id="UP000475862">
    <property type="component" value="Unassembled WGS sequence"/>
</dbReference>
<organism evidence="1 2">
    <name type="scientific">Aphis glycines</name>
    <name type="common">Soybean aphid</name>
    <dbReference type="NCBI Taxonomy" id="307491"/>
    <lineage>
        <taxon>Eukaryota</taxon>
        <taxon>Metazoa</taxon>
        <taxon>Ecdysozoa</taxon>
        <taxon>Arthropoda</taxon>
        <taxon>Hexapoda</taxon>
        <taxon>Insecta</taxon>
        <taxon>Pterygota</taxon>
        <taxon>Neoptera</taxon>
        <taxon>Paraneoptera</taxon>
        <taxon>Hemiptera</taxon>
        <taxon>Sternorrhyncha</taxon>
        <taxon>Aphidomorpha</taxon>
        <taxon>Aphidoidea</taxon>
        <taxon>Aphididae</taxon>
        <taxon>Aphidini</taxon>
        <taxon>Aphis</taxon>
        <taxon>Aphis</taxon>
    </lineage>
</organism>
<gene>
    <name evidence="1" type="ORF">AGLY_001691</name>
</gene>
<protein>
    <submittedName>
        <fullName evidence="1">Uncharacterized protein</fullName>
    </submittedName>
</protein>
<evidence type="ECO:0000313" key="1">
    <source>
        <dbReference type="EMBL" id="KAE9544002.1"/>
    </source>
</evidence>
<dbReference type="AlphaFoldDB" id="A0A6G0U6U2"/>
<comment type="caution">
    <text evidence="1">The sequence shown here is derived from an EMBL/GenBank/DDBJ whole genome shotgun (WGS) entry which is preliminary data.</text>
</comment>
<feature type="non-terminal residue" evidence="1">
    <location>
        <position position="239"/>
    </location>
</feature>
<name>A0A6G0U6U2_APHGL</name>
<keyword evidence="2" id="KW-1185">Reference proteome</keyword>
<sequence length="239" mass="28694">MLEEIYLINCTWCHHYLVFFSTHPQKHQIVRRIQIPHNTPSFISQLLYQSSILNRIISNHRKQSIRYVQNSFIKLVSTTLVKLFISPTKLYILQASDILIKDNRNQCDYLRSVLIDFKTRSNYHTANYCTSHSLKIGEFVMHASGFYTFCAYRYAQNLKYLRYIINESVYTTIWIHPNTIIYYIVFDIPYFPSRRKKVMKTTRIYFTASNRAYFPIDVNDETKEQRKTIVHTFQLIMRL</sequence>
<reference evidence="1 2" key="1">
    <citation type="submission" date="2019-08" db="EMBL/GenBank/DDBJ databases">
        <title>The genome of the soybean aphid Biotype 1, its phylome, world population structure and adaptation to the North American continent.</title>
        <authorList>
            <person name="Giordano R."/>
            <person name="Donthu R.K."/>
            <person name="Hernandez A.G."/>
            <person name="Wright C.L."/>
            <person name="Zimin A.V."/>
        </authorList>
    </citation>
    <scope>NUCLEOTIDE SEQUENCE [LARGE SCALE GENOMIC DNA]</scope>
    <source>
        <tissue evidence="1">Whole aphids</tissue>
    </source>
</reference>